<feature type="repeat" description="ANK" evidence="11">
    <location>
        <begin position="343"/>
        <end position="364"/>
    </location>
</feature>
<evidence type="ECO:0000256" key="9">
    <source>
        <dbReference type="ARBA" id="ARBA00022833"/>
    </source>
</evidence>
<evidence type="ECO:0000256" key="11">
    <source>
        <dbReference type="PROSITE-ProRule" id="PRU00023"/>
    </source>
</evidence>
<evidence type="ECO:0000256" key="12">
    <source>
        <dbReference type="PROSITE-ProRule" id="PRU00175"/>
    </source>
</evidence>
<dbReference type="GO" id="GO:0061630">
    <property type="term" value="F:ubiquitin protein ligase activity"/>
    <property type="evidence" value="ECO:0007669"/>
    <property type="project" value="UniProtKB-EC"/>
</dbReference>
<dbReference type="Gene3D" id="2.60.120.40">
    <property type="match status" value="1"/>
</dbReference>
<dbReference type="Pfam" id="PF12796">
    <property type="entry name" value="Ank_2"/>
    <property type="match status" value="2"/>
</dbReference>
<dbReference type="EMBL" id="CAJPWZ010000887">
    <property type="protein sequence ID" value="CAG2202386.1"/>
    <property type="molecule type" value="Genomic_DNA"/>
</dbReference>
<dbReference type="InterPro" id="IPR001073">
    <property type="entry name" value="C1q_dom"/>
</dbReference>
<evidence type="ECO:0000256" key="4">
    <source>
        <dbReference type="ARBA" id="ARBA00022679"/>
    </source>
</evidence>
<keyword evidence="15" id="KW-0012">Acyltransferase</keyword>
<comment type="pathway">
    <text evidence="2">Protein modification; protein ubiquitination.</text>
</comment>
<dbReference type="PROSITE" id="PS50871">
    <property type="entry name" value="C1Q"/>
    <property type="match status" value="1"/>
</dbReference>
<evidence type="ECO:0000313" key="15">
    <source>
        <dbReference type="EMBL" id="CAG2202386.1"/>
    </source>
</evidence>
<dbReference type="PROSITE" id="PS50297">
    <property type="entry name" value="ANK_REP_REGION"/>
    <property type="match status" value="4"/>
</dbReference>
<dbReference type="InterPro" id="IPR040847">
    <property type="entry name" value="SH3_15"/>
</dbReference>
<keyword evidence="4 15" id="KW-0808">Transferase</keyword>
<feature type="repeat" description="ANK" evidence="11">
    <location>
        <begin position="244"/>
        <end position="276"/>
    </location>
</feature>
<dbReference type="SMART" id="SM00110">
    <property type="entry name" value="C1Q"/>
    <property type="match status" value="1"/>
</dbReference>
<feature type="repeat" description="ANK" evidence="11">
    <location>
        <begin position="445"/>
        <end position="477"/>
    </location>
</feature>
<keyword evidence="8" id="KW-0833">Ubl conjugation pathway</keyword>
<dbReference type="Pfam" id="PF13920">
    <property type="entry name" value="zf-C3HC4_3"/>
    <property type="match status" value="1"/>
</dbReference>
<dbReference type="SUPFAM" id="SSF49842">
    <property type="entry name" value="TNF-like"/>
    <property type="match status" value="1"/>
</dbReference>
<dbReference type="Proteomes" id="UP000683360">
    <property type="component" value="Unassembled WGS sequence"/>
</dbReference>
<dbReference type="SMART" id="SM00248">
    <property type="entry name" value="ANK"/>
    <property type="match status" value="8"/>
</dbReference>
<evidence type="ECO:0000259" key="13">
    <source>
        <dbReference type="PROSITE" id="PS50089"/>
    </source>
</evidence>
<name>A0A8S3RB88_MYTED</name>
<evidence type="ECO:0000256" key="2">
    <source>
        <dbReference type="ARBA" id="ARBA00004906"/>
    </source>
</evidence>
<keyword evidence="6" id="KW-0677">Repeat</keyword>
<dbReference type="Pfam" id="PF13857">
    <property type="entry name" value="Ank_5"/>
    <property type="match status" value="1"/>
</dbReference>
<dbReference type="GO" id="GO:0008270">
    <property type="term" value="F:zinc ion binding"/>
    <property type="evidence" value="ECO:0007669"/>
    <property type="project" value="UniProtKB-KW"/>
</dbReference>
<comment type="caution">
    <text evidence="15">The sequence shown here is derived from an EMBL/GenBank/DDBJ whole genome shotgun (WGS) entry which is preliminary data.</text>
</comment>
<dbReference type="Pfam" id="PF18346">
    <property type="entry name" value="SH3_15"/>
    <property type="match status" value="2"/>
</dbReference>
<dbReference type="PROSITE" id="PS50088">
    <property type="entry name" value="ANK_REPEAT"/>
    <property type="match status" value="4"/>
</dbReference>
<dbReference type="OrthoDB" id="6114319at2759"/>
<accession>A0A8S3RB88</accession>
<keyword evidence="9" id="KW-0862">Zinc</keyword>
<comment type="catalytic activity">
    <reaction evidence="1">
        <text>S-ubiquitinyl-[E2 ubiquitin-conjugating enzyme]-L-cysteine + [acceptor protein]-L-lysine = [E2 ubiquitin-conjugating enzyme]-L-cysteine + N(6)-ubiquitinyl-[acceptor protein]-L-lysine.</text>
        <dbReference type="EC" id="2.3.2.27"/>
    </reaction>
</comment>
<evidence type="ECO:0000256" key="10">
    <source>
        <dbReference type="ARBA" id="ARBA00023043"/>
    </source>
</evidence>
<dbReference type="InterPro" id="IPR013083">
    <property type="entry name" value="Znf_RING/FYVE/PHD"/>
</dbReference>
<organism evidence="15 16">
    <name type="scientific">Mytilus edulis</name>
    <name type="common">Blue mussel</name>
    <dbReference type="NCBI Taxonomy" id="6550"/>
    <lineage>
        <taxon>Eukaryota</taxon>
        <taxon>Metazoa</taxon>
        <taxon>Spiralia</taxon>
        <taxon>Lophotrochozoa</taxon>
        <taxon>Mollusca</taxon>
        <taxon>Bivalvia</taxon>
        <taxon>Autobranchia</taxon>
        <taxon>Pteriomorphia</taxon>
        <taxon>Mytilida</taxon>
        <taxon>Mytiloidea</taxon>
        <taxon>Mytilidae</taxon>
        <taxon>Mytilinae</taxon>
        <taxon>Mytilus</taxon>
    </lineage>
</organism>
<evidence type="ECO:0000256" key="3">
    <source>
        <dbReference type="ARBA" id="ARBA00012483"/>
    </source>
</evidence>
<evidence type="ECO:0000256" key="5">
    <source>
        <dbReference type="ARBA" id="ARBA00022723"/>
    </source>
</evidence>
<dbReference type="InterPro" id="IPR002110">
    <property type="entry name" value="Ankyrin_rpt"/>
</dbReference>
<feature type="domain" description="RING-type" evidence="13">
    <location>
        <begin position="583"/>
        <end position="618"/>
    </location>
</feature>
<proteinExistence type="predicted"/>
<dbReference type="PANTHER" id="PTHR24202">
    <property type="entry name" value="E3 UBIQUITIN-PROTEIN LIGASE MIB2"/>
    <property type="match status" value="1"/>
</dbReference>
<evidence type="ECO:0000256" key="6">
    <source>
        <dbReference type="ARBA" id="ARBA00022737"/>
    </source>
</evidence>
<dbReference type="InterPro" id="IPR036770">
    <property type="entry name" value="Ankyrin_rpt-contain_sf"/>
</dbReference>
<gene>
    <name evidence="15" type="ORF">MEDL_16942</name>
</gene>
<feature type="domain" description="C1q" evidence="14">
    <location>
        <begin position="686"/>
        <end position="815"/>
    </location>
</feature>
<dbReference type="InterPro" id="IPR008983">
    <property type="entry name" value="Tumour_necrosis_fac-like_dom"/>
</dbReference>
<dbReference type="EC" id="2.3.2.27" evidence="3"/>
<dbReference type="SUPFAM" id="SSF48403">
    <property type="entry name" value="Ankyrin repeat"/>
    <property type="match status" value="1"/>
</dbReference>
<sequence length="815" mass="89950">MDLIYVEPGVGTDYYRDHLYIPDSSQRLTREYSFIGDKPRPKEEEIGFLEKNLDEADNPEELKEVQRGKGGWSMRMTECIGRIGIVKQIESNDIIEVQYDGISWQFYQGAVRKVYNVKQGDTVKILPGEKVVELLQRGHGGWEDAMKKACGKIGKVENIDSDGDVVVQFGQQTQMKPKAREESTRNDLSDSLARLVAHMVILGHQQRMQTIGPEQMVQAVVKGDIASVQQYIKLKKDLVNCKFKELTPLMFASHGGHLSIVKLLLENGANLETLSEDSNTALLIAAAGKKEAIALYILQRGASVKVIGRHKRTVAHHASYFGMNELLRATLQKGINPNQQDVEGDTPLHDAIAAGNDKAVELLLAVPSIDLTLRNNKDFNLLIFAAFKGNDNATEKLLEKSPELSKTMTTDGFSALHIAAINDHQDVAETLLTKGDTDINLKNEGGLTPLHVACQEAYFEMVELLIENDADVNTKSNTGYTPLHVTLGVEQQKLPGLLGLMLSRPNDESERVKIACLLIDNDADTTIKDNAGKTPLQICKSPRVRDGVLNFMKRMQQEKSQSGATVAGDPFLALLSALLVLPCISCNENVANATFRPCGHKLVCAECSVRFDACPKCRTDVEARIDDKGRRIVLENPCQRTVDYCNNCLRGDDCCQNAGTAKETLVDAINTLQKAYKLLGNTYPPIRTCRVAFHARLKPSVTLGSKQIVVFDDVITNIGQAYDQHSGFFTAPCDGIYFFACTFLRGRGVELNLQMVKNNNEISRGHAATGGGSQTGSMNAVVYLRKGEVVKIRHFPGVGSENIHDDWCFFTGYSV</sequence>
<dbReference type="GO" id="GO:0016567">
    <property type="term" value="P:protein ubiquitination"/>
    <property type="evidence" value="ECO:0007669"/>
    <property type="project" value="TreeGrafter"/>
</dbReference>
<keyword evidence="5" id="KW-0479">Metal-binding</keyword>
<evidence type="ECO:0000256" key="8">
    <source>
        <dbReference type="ARBA" id="ARBA00022786"/>
    </source>
</evidence>
<evidence type="ECO:0000259" key="14">
    <source>
        <dbReference type="PROSITE" id="PS50871"/>
    </source>
</evidence>
<dbReference type="Gene3D" id="1.25.40.20">
    <property type="entry name" value="Ankyrin repeat-containing domain"/>
    <property type="match status" value="2"/>
</dbReference>
<reference evidence="15" key="1">
    <citation type="submission" date="2021-03" db="EMBL/GenBank/DDBJ databases">
        <authorList>
            <person name="Bekaert M."/>
        </authorList>
    </citation>
    <scope>NUCLEOTIDE SEQUENCE</scope>
</reference>
<protein>
    <recommendedName>
        <fullName evidence="3">RING-type E3 ubiquitin transferase</fullName>
        <ecNumber evidence="3">2.3.2.27</ecNumber>
    </recommendedName>
</protein>
<dbReference type="AlphaFoldDB" id="A0A8S3RB88"/>
<keyword evidence="10 11" id="KW-0040">ANK repeat</keyword>
<keyword evidence="16" id="KW-1185">Reference proteome</keyword>
<dbReference type="PROSITE" id="PS50089">
    <property type="entry name" value="ZF_RING_2"/>
    <property type="match status" value="1"/>
</dbReference>
<dbReference type="PRINTS" id="PR01415">
    <property type="entry name" value="ANKYRIN"/>
</dbReference>
<dbReference type="InterPro" id="IPR001841">
    <property type="entry name" value="Znf_RING"/>
</dbReference>
<evidence type="ECO:0000313" key="16">
    <source>
        <dbReference type="Proteomes" id="UP000683360"/>
    </source>
</evidence>
<feature type="repeat" description="ANK" evidence="11">
    <location>
        <begin position="411"/>
        <end position="435"/>
    </location>
</feature>
<evidence type="ECO:0000256" key="7">
    <source>
        <dbReference type="ARBA" id="ARBA00022771"/>
    </source>
</evidence>
<keyword evidence="7 12" id="KW-0863">Zinc-finger</keyword>
<evidence type="ECO:0000256" key="1">
    <source>
        <dbReference type="ARBA" id="ARBA00000900"/>
    </source>
</evidence>
<dbReference type="Pfam" id="PF00386">
    <property type="entry name" value="C1q"/>
    <property type="match status" value="1"/>
</dbReference>
<dbReference type="PANTHER" id="PTHR24202:SF4">
    <property type="entry name" value="E3 UBIQUITIN-PROTEIN LIGASE MIB2-RELATED"/>
    <property type="match status" value="1"/>
</dbReference>
<dbReference type="GO" id="GO:0005737">
    <property type="term" value="C:cytoplasm"/>
    <property type="evidence" value="ECO:0007669"/>
    <property type="project" value="TreeGrafter"/>
</dbReference>
<dbReference type="Gene3D" id="3.30.40.10">
    <property type="entry name" value="Zinc/RING finger domain, C3HC4 (zinc finger)"/>
    <property type="match status" value="1"/>
</dbReference>